<keyword evidence="4" id="KW-1185">Reference proteome</keyword>
<reference evidence="3 4" key="1">
    <citation type="submission" date="2019-10" db="EMBL/GenBank/DDBJ databases">
        <title>Genome sequence of Phaeocystidibacter marisrubri JCM30614 (type strain).</title>
        <authorList>
            <person name="Bowman J.P."/>
        </authorList>
    </citation>
    <scope>NUCLEOTIDE SEQUENCE [LARGE SCALE GENOMIC DNA]</scope>
    <source>
        <strain evidence="3 4">JCM 30614</strain>
    </source>
</reference>
<sequence>MLRSPIFGESYAQNFVEWQEVEWLDVETDYIEPLSFGDEESSAKTEPMVENTDRPAAFTYDLRVYPNPSSGGTITFTWDPQEFIQASEFHLSINDMAGRRLMDQKVKVLNLGMENLDVSFLVPGTYILQLSTDDGFHQSETLIIQ</sequence>
<comment type="caution">
    <text evidence="3">The sequence shown here is derived from an EMBL/GenBank/DDBJ whole genome shotgun (WGS) entry which is preliminary data.</text>
</comment>
<keyword evidence="1" id="KW-0732">Signal</keyword>
<name>A0A6L3ZHS5_9FLAO</name>
<evidence type="ECO:0000313" key="4">
    <source>
        <dbReference type="Proteomes" id="UP000484164"/>
    </source>
</evidence>
<dbReference type="EMBL" id="WBVQ01000002">
    <property type="protein sequence ID" value="KAB2816559.1"/>
    <property type="molecule type" value="Genomic_DNA"/>
</dbReference>
<gene>
    <name evidence="3" type="ORF">F8C82_12830</name>
</gene>
<dbReference type="Proteomes" id="UP000484164">
    <property type="component" value="Unassembled WGS sequence"/>
</dbReference>
<protein>
    <submittedName>
        <fullName evidence="3">T9SS type A sorting domain-containing protein</fullName>
    </submittedName>
</protein>
<accession>A0A6L3ZHS5</accession>
<dbReference type="OrthoDB" id="862563at2"/>
<evidence type="ECO:0000259" key="2">
    <source>
        <dbReference type="Pfam" id="PF18962"/>
    </source>
</evidence>
<feature type="domain" description="Secretion system C-terminal sorting" evidence="2">
    <location>
        <begin position="64"/>
        <end position="144"/>
    </location>
</feature>
<evidence type="ECO:0000256" key="1">
    <source>
        <dbReference type="ARBA" id="ARBA00022729"/>
    </source>
</evidence>
<dbReference type="NCBIfam" id="TIGR04183">
    <property type="entry name" value="Por_Secre_tail"/>
    <property type="match status" value="1"/>
</dbReference>
<evidence type="ECO:0000313" key="3">
    <source>
        <dbReference type="EMBL" id="KAB2816559.1"/>
    </source>
</evidence>
<dbReference type="Pfam" id="PF18962">
    <property type="entry name" value="Por_Secre_tail"/>
    <property type="match status" value="1"/>
</dbReference>
<dbReference type="AlphaFoldDB" id="A0A6L3ZHS5"/>
<organism evidence="3 4">
    <name type="scientific">Phaeocystidibacter marisrubri</name>
    <dbReference type="NCBI Taxonomy" id="1577780"/>
    <lineage>
        <taxon>Bacteria</taxon>
        <taxon>Pseudomonadati</taxon>
        <taxon>Bacteroidota</taxon>
        <taxon>Flavobacteriia</taxon>
        <taxon>Flavobacteriales</taxon>
        <taxon>Phaeocystidibacteraceae</taxon>
        <taxon>Phaeocystidibacter</taxon>
    </lineage>
</organism>
<proteinExistence type="predicted"/>
<dbReference type="RefSeq" id="WP_151693986.1">
    <property type="nucleotide sequence ID" value="NZ_BMGX01000001.1"/>
</dbReference>
<dbReference type="InterPro" id="IPR026444">
    <property type="entry name" value="Secre_tail"/>
</dbReference>